<proteinExistence type="predicted"/>
<keyword evidence="2" id="KW-1185">Reference proteome</keyword>
<dbReference type="AlphaFoldDB" id="A0A9W4DIZ7"/>
<name>A0A9W4DIZ7_9ACTN</name>
<accession>A0A9W4DIZ7</accession>
<evidence type="ECO:0008006" key="3">
    <source>
        <dbReference type="Google" id="ProtNLM"/>
    </source>
</evidence>
<sequence>MQTSEVLSRLVPLLGGPVRHGDAERVARIGDSWGVTFPRDFTEVAGAYGNTMIGGFIFLAGASSIRSYAQLMGEDMEDNPTVPCAVLPAPGGSLLWGNTIEGDQLFLRPGDDGRWTVAAFRRNHHDWLETPHEFGEWFVGVLSGELETAWMPEWPPPPLGIEM</sequence>
<evidence type="ECO:0000313" key="2">
    <source>
        <dbReference type="Proteomes" id="UP001152519"/>
    </source>
</evidence>
<comment type="caution">
    <text evidence="1">The sequence shown here is derived from an EMBL/GenBank/DDBJ whole genome shotgun (WGS) entry which is preliminary data.</text>
</comment>
<protein>
    <recommendedName>
        <fullName evidence="3">SMI1/KNR4 family protein</fullName>
    </recommendedName>
</protein>
<dbReference type="Proteomes" id="UP001152519">
    <property type="component" value="Unassembled WGS sequence"/>
</dbReference>
<dbReference type="EMBL" id="CAJSLV010000044">
    <property type="protein sequence ID" value="CAG6392266.1"/>
    <property type="molecule type" value="Genomic_DNA"/>
</dbReference>
<evidence type="ECO:0000313" key="1">
    <source>
        <dbReference type="EMBL" id="CAG6392266.1"/>
    </source>
</evidence>
<organism evidence="1 2">
    <name type="scientific">Actinacidiphila cocklensis</name>
    <dbReference type="NCBI Taxonomy" id="887465"/>
    <lineage>
        <taxon>Bacteria</taxon>
        <taxon>Bacillati</taxon>
        <taxon>Actinomycetota</taxon>
        <taxon>Actinomycetes</taxon>
        <taxon>Kitasatosporales</taxon>
        <taxon>Streptomycetaceae</taxon>
        <taxon>Actinacidiphila</taxon>
    </lineage>
</organism>
<gene>
    <name evidence="1" type="ORF">SCOCK_160048</name>
</gene>
<reference evidence="1" key="1">
    <citation type="submission" date="2021-05" db="EMBL/GenBank/DDBJ databases">
        <authorList>
            <person name="Arsene-Ploetze F."/>
        </authorList>
    </citation>
    <scope>NUCLEOTIDE SEQUENCE</scope>
    <source>
        <strain evidence="1">DSM 42138</strain>
    </source>
</reference>